<accession>A0A8H8S6K0</accession>
<evidence type="ECO:0000313" key="4">
    <source>
        <dbReference type="Proteomes" id="UP000443090"/>
    </source>
</evidence>
<dbReference type="CDD" id="cd00030">
    <property type="entry name" value="C2"/>
    <property type="match status" value="1"/>
</dbReference>
<dbReference type="PROSITE" id="PS50004">
    <property type="entry name" value="C2"/>
    <property type="match status" value="1"/>
</dbReference>
<dbReference type="Pfam" id="PF00168">
    <property type="entry name" value="C2"/>
    <property type="match status" value="1"/>
</dbReference>
<feature type="domain" description="C2" evidence="2">
    <location>
        <begin position="419"/>
        <end position="545"/>
    </location>
</feature>
<dbReference type="EMBL" id="QGMI01000081">
    <property type="protein sequence ID" value="TVY47665.1"/>
    <property type="molecule type" value="Genomic_DNA"/>
</dbReference>
<comment type="caution">
    <text evidence="3">The sequence shown here is derived from an EMBL/GenBank/DDBJ whole genome shotgun (WGS) entry which is preliminary data.</text>
</comment>
<sequence length="695" mass="78110">MRESTGVVLSDAPGISYSQFSLIFQDVVNSSHSRDRQKTMVEILSQMIGEMQSTNSQQSVVTEWSVLEAQLEKLGLPKEVIEEEFFFISDWLKENSLEQVEEDAEDAEDVAEVEEVEDEELPDYAPGEERNPIEEKVQVLGEMARGIATAEPEPVATSSMAEPPPYTFEEGTEQPIIDSEFSHLIQTATATDADIRLLKRKLHPELGPHPTSWLPKSVQAQFEDSRDIIPIMPSNSFTAMAYETAPRCVDEIERLKRLIRTSSAFQPNTNSGVAHEALQALEVMSTALLKFALLQNQKSATDNFSDLDVLDFEFSTAVVLDTHLPFPDREFELAQKSFYQLLTYVMGFLEAISIIFPGRTYVSAPVEQIEFSWKDNHMSTRVAFVEKQLAAWDNVESAAYFCRKWYSTRPMIRQGALAALEKWQRSEMILSGSEQKDSIELTVVSVSGLPKSNFRTSNSWVKMVHYGPNQFGGYLRTFDLKTDVSKATQHPVWNKKFSLEISSQSKLLDFELYDRVAGIDTQLCKYRIFCSFVPGVEANFANRSLLYGIDEEVDFPLKFLAGKGKEREPPLLRIGLKWAGRIAKAEALALPTRPPGKMFRPDITPVPMTPEERVSDQPMTLWHNTIRSSKNMKNADQFGLPQLAAKNPPRPRQGSLPQWSSAGEGSEAAIQSTRNARRPSMPVTSGSLNTSGRSF</sequence>
<organism evidence="3 4">
    <name type="scientific">Lachnellula occidentalis</name>
    <dbReference type="NCBI Taxonomy" id="215460"/>
    <lineage>
        <taxon>Eukaryota</taxon>
        <taxon>Fungi</taxon>
        <taxon>Dikarya</taxon>
        <taxon>Ascomycota</taxon>
        <taxon>Pezizomycotina</taxon>
        <taxon>Leotiomycetes</taxon>
        <taxon>Helotiales</taxon>
        <taxon>Lachnaceae</taxon>
        <taxon>Lachnellula</taxon>
    </lineage>
</organism>
<feature type="region of interest" description="Disordered" evidence="1">
    <location>
        <begin position="641"/>
        <end position="695"/>
    </location>
</feature>
<feature type="region of interest" description="Disordered" evidence="1">
    <location>
        <begin position="98"/>
        <end position="128"/>
    </location>
</feature>
<dbReference type="OrthoDB" id="3470276at2759"/>
<keyword evidence="4" id="KW-1185">Reference proteome</keyword>
<dbReference type="SMART" id="SM00239">
    <property type="entry name" value="C2"/>
    <property type="match status" value="1"/>
</dbReference>
<dbReference type="InterPro" id="IPR000008">
    <property type="entry name" value="C2_dom"/>
</dbReference>
<feature type="compositionally biased region" description="Polar residues" evidence="1">
    <location>
        <begin position="655"/>
        <end position="674"/>
    </location>
</feature>
<evidence type="ECO:0000256" key="1">
    <source>
        <dbReference type="SAM" id="MobiDB-lite"/>
    </source>
</evidence>
<evidence type="ECO:0000259" key="2">
    <source>
        <dbReference type="PROSITE" id="PS50004"/>
    </source>
</evidence>
<name>A0A8H8S6K0_9HELO</name>
<dbReference type="SUPFAM" id="SSF49562">
    <property type="entry name" value="C2 domain (Calcium/lipid-binding domain, CaLB)"/>
    <property type="match status" value="1"/>
</dbReference>
<dbReference type="Proteomes" id="UP000443090">
    <property type="component" value="Unassembled WGS sequence"/>
</dbReference>
<gene>
    <name evidence="3" type="ORF">LOCC1_G001795</name>
</gene>
<feature type="compositionally biased region" description="Acidic residues" evidence="1">
    <location>
        <begin position="99"/>
        <end position="122"/>
    </location>
</feature>
<feature type="region of interest" description="Disordered" evidence="1">
    <location>
        <begin position="593"/>
        <end position="616"/>
    </location>
</feature>
<dbReference type="Gene3D" id="2.60.40.150">
    <property type="entry name" value="C2 domain"/>
    <property type="match status" value="1"/>
</dbReference>
<dbReference type="AlphaFoldDB" id="A0A8H8S6K0"/>
<dbReference type="InterPro" id="IPR035892">
    <property type="entry name" value="C2_domain_sf"/>
</dbReference>
<evidence type="ECO:0000313" key="3">
    <source>
        <dbReference type="EMBL" id="TVY47665.1"/>
    </source>
</evidence>
<feature type="compositionally biased region" description="Polar residues" evidence="1">
    <location>
        <begin position="682"/>
        <end position="695"/>
    </location>
</feature>
<reference evidence="3 4" key="1">
    <citation type="submission" date="2018-05" db="EMBL/GenBank/DDBJ databases">
        <title>Genome sequencing and assembly of the regulated plant pathogen Lachnellula willkommii and related sister species for the development of diagnostic species identification markers.</title>
        <authorList>
            <person name="Giroux E."/>
            <person name="Bilodeau G."/>
        </authorList>
    </citation>
    <scope>NUCLEOTIDE SEQUENCE [LARGE SCALE GENOMIC DNA]</scope>
    <source>
        <strain evidence="3 4">CBS 160.35</strain>
    </source>
</reference>
<proteinExistence type="predicted"/>
<protein>
    <recommendedName>
        <fullName evidence="2">C2 domain-containing protein</fullName>
    </recommendedName>
</protein>